<feature type="compositionally biased region" description="Polar residues" evidence="7">
    <location>
        <begin position="48"/>
        <end position="57"/>
    </location>
</feature>
<evidence type="ECO:0000256" key="3">
    <source>
        <dbReference type="ARBA" id="ARBA00013287"/>
    </source>
</evidence>
<keyword evidence="5 6" id="KW-0496">Mitochondrion</keyword>
<reference evidence="8" key="1">
    <citation type="journal article" date="2020" name="Stud. Mycol.">
        <title>101 Dothideomycetes genomes: a test case for predicting lifestyles and emergence of pathogens.</title>
        <authorList>
            <person name="Haridas S."/>
            <person name="Albert R."/>
            <person name="Binder M."/>
            <person name="Bloem J."/>
            <person name="Labutti K."/>
            <person name="Salamov A."/>
            <person name="Andreopoulos B."/>
            <person name="Baker S."/>
            <person name="Barry K."/>
            <person name="Bills G."/>
            <person name="Bluhm B."/>
            <person name="Cannon C."/>
            <person name="Castanera R."/>
            <person name="Culley D."/>
            <person name="Daum C."/>
            <person name="Ezra D."/>
            <person name="Gonzalez J."/>
            <person name="Henrissat B."/>
            <person name="Kuo A."/>
            <person name="Liang C."/>
            <person name="Lipzen A."/>
            <person name="Lutzoni F."/>
            <person name="Magnuson J."/>
            <person name="Mondo S."/>
            <person name="Nolan M."/>
            <person name="Ohm R."/>
            <person name="Pangilinan J."/>
            <person name="Park H.-J."/>
            <person name="Ramirez L."/>
            <person name="Alfaro M."/>
            <person name="Sun H."/>
            <person name="Tritt A."/>
            <person name="Yoshinaga Y."/>
            <person name="Zwiers L.-H."/>
            <person name="Turgeon B."/>
            <person name="Goodwin S."/>
            <person name="Spatafora J."/>
            <person name="Crous P."/>
            <person name="Grigoriev I."/>
        </authorList>
    </citation>
    <scope>NUCLEOTIDE SEQUENCE</scope>
    <source>
        <strain evidence="8">ATCC 16933</strain>
    </source>
</reference>
<dbReference type="InterPro" id="IPR002838">
    <property type="entry name" value="AIM24"/>
</dbReference>
<feature type="compositionally biased region" description="Gly residues" evidence="7">
    <location>
        <begin position="367"/>
        <end position="376"/>
    </location>
</feature>
<evidence type="ECO:0000313" key="9">
    <source>
        <dbReference type="Proteomes" id="UP000799766"/>
    </source>
</evidence>
<gene>
    <name evidence="8" type="ORF">BDY21DRAFT_344569</name>
</gene>
<keyword evidence="4" id="KW-0809">Transit peptide</keyword>
<comment type="subcellular location">
    <subcellularLocation>
        <location evidence="1 6">Mitochondrion</location>
    </subcellularLocation>
</comment>
<dbReference type="Pfam" id="PF01987">
    <property type="entry name" value="AIM24"/>
    <property type="match status" value="1"/>
</dbReference>
<dbReference type="PANTHER" id="PTHR36959">
    <property type="entry name" value="ALTERED INHERITANCE OF MITOCHONDRIA PROTEIN 24, MITOCHONDRIAL"/>
    <property type="match status" value="1"/>
</dbReference>
<dbReference type="InterPro" id="IPR036983">
    <property type="entry name" value="AIM24_sf"/>
</dbReference>
<evidence type="ECO:0000313" key="8">
    <source>
        <dbReference type="EMBL" id="KAF2457682.1"/>
    </source>
</evidence>
<evidence type="ECO:0000256" key="1">
    <source>
        <dbReference type="ARBA" id="ARBA00004173"/>
    </source>
</evidence>
<evidence type="ECO:0000256" key="2">
    <source>
        <dbReference type="ARBA" id="ARBA00009322"/>
    </source>
</evidence>
<proteinExistence type="inferred from homology"/>
<evidence type="ECO:0000256" key="4">
    <source>
        <dbReference type="ARBA" id="ARBA00022946"/>
    </source>
</evidence>
<dbReference type="InterPro" id="IPR016031">
    <property type="entry name" value="Trp_RNA-bd_attenuator-like_dom"/>
</dbReference>
<feature type="compositionally biased region" description="Basic and acidic residues" evidence="7">
    <location>
        <begin position="62"/>
        <end position="71"/>
    </location>
</feature>
<name>A0A6A6P1S2_9PEZI</name>
<dbReference type="Proteomes" id="UP000799766">
    <property type="component" value="Unassembled WGS sequence"/>
</dbReference>
<dbReference type="OrthoDB" id="5295771at2759"/>
<dbReference type="GO" id="GO:0005743">
    <property type="term" value="C:mitochondrial inner membrane"/>
    <property type="evidence" value="ECO:0007669"/>
    <property type="project" value="TreeGrafter"/>
</dbReference>
<dbReference type="EMBL" id="MU001680">
    <property type="protein sequence ID" value="KAF2457682.1"/>
    <property type="molecule type" value="Genomic_DNA"/>
</dbReference>
<organism evidence="8 9">
    <name type="scientific">Lineolata rhizophorae</name>
    <dbReference type="NCBI Taxonomy" id="578093"/>
    <lineage>
        <taxon>Eukaryota</taxon>
        <taxon>Fungi</taxon>
        <taxon>Dikarya</taxon>
        <taxon>Ascomycota</taxon>
        <taxon>Pezizomycotina</taxon>
        <taxon>Dothideomycetes</taxon>
        <taxon>Dothideomycetes incertae sedis</taxon>
        <taxon>Lineolatales</taxon>
        <taxon>Lineolataceae</taxon>
        <taxon>Lineolata</taxon>
    </lineage>
</organism>
<dbReference type="Gene3D" id="3.60.160.10">
    <property type="entry name" value="Mitochondrial biogenesis AIM24"/>
    <property type="match status" value="1"/>
</dbReference>
<keyword evidence="9" id="KW-1185">Reference proteome</keyword>
<feature type="region of interest" description="Disordered" evidence="7">
    <location>
        <begin position="364"/>
        <end position="385"/>
    </location>
</feature>
<comment type="similarity">
    <text evidence="2 6">Belongs to the AIM24 family.</text>
</comment>
<evidence type="ECO:0000256" key="6">
    <source>
        <dbReference type="RuleBase" id="RU363045"/>
    </source>
</evidence>
<evidence type="ECO:0000256" key="7">
    <source>
        <dbReference type="SAM" id="MobiDB-lite"/>
    </source>
</evidence>
<dbReference type="SUPFAM" id="SSF51219">
    <property type="entry name" value="TRAP-like"/>
    <property type="match status" value="1"/>
</dbReference>
<accession>A0A6A6P1S2</accession>
<evidence type="ECO:0000256" key="5">
    <source>
        <dbReference type="ARBA" id="ARBA00023128"/>
    </source>
</evidence>
<protein>
    <recommendedName>
        <fullName evidence="3 6">Altered inheritance of mitochondria protein 24, mitochondrial</fullName>
    </recommendedName>
</protein>
<dbReference type="PANTHER" id="PTHR36959:SF2">
    <property type="entry name" value="ALTERED INHERITANCE OF MITOCHONDRIA PROTEIN 24, MITOCHONDRIAL"/>
    <property type="match status" value="1"/>
</dbReference>
<dbReference type="AlphaFoldDB" id="A0A6A6P1S2"/>
<dbReference type="GO" id="GO:0007007">
    <property type="term" value="P:inner mitochondrial membrane organization"/>
    <property type="evidence" value="ECO:0007669"/>
    <property type="project" value="TreeGrafter"/>
</dbReference>
<feature type="region of interest" description="Disordered" evidence="7">
    <location>
        <begin position="48"/>
        <end position="74"/>
    </location>
</feature>
<sequence length="410" mass="44399">MPPPLSARAPHLQLCVSCRSFPHRCNSRPSLSIAVGAPVTRRFIQIQATPASSQPEFNNGGGERDAMEERVPPVGSPDARFEVVGSPSSLLSVSLSASQNLFTRRGTLASVSGKPENVTSTLSVLSPLRRSPLGVPFLYQKISSTTPLNLLVSSTTPNSTFVVIHLDGRIDWIVAQRNGLIAWTGHSLAVRPKVNMKMSLAHWGNTQITGRGLVALEGKGQIYQVVVRAGEEYIVHPSHVLAYTVTPSLPLPYRFRSLRLQIPSFSLGALVPDTKFFRAMSGTQTWRNIVRATHTLRTWLRRTIWGDRLFLHFRGPCTLLLHSRPGGAARALRESMSPSDINAIADSPAGEVHEAVKLDLKNHAGTGASGTVGSAGAGKEVKKPTEKVSYATVEKDGRVKWEESGDKVGS</sequence>